<feature type="compositionally biased region" description="Polar residues" evidence="1">
    <location>
        <begin position="14"/>
        <end position="24"/>
    </location>
</feature>
<feature type="compositionally biased region" description="Basic and acidic residues" evidence="1">
    <location>
        <begin position="74"/>
        <end position="108"/>
    </location>
</feature>
<proteinExistence type="predicted"/>
<organism evidence="2 3">
    <name type="scientific">Lithohypha guttulata</name>
    <dbReference type="NCBI Taxonomy" id="1690604"/>
    <lineage>
        <taxon>Eukaryota</taxon>
        <taxon>Fungi</taxon>
        <taxon>Dikarya</taxon>
        <taxon>Ascomycota</taxon>
        <taxon>Pezizomycotina</taxon>
        <taxon>Eurotiomycetes</taxon>
        <taxon>Chaetothyriomycetidae</taxon>
        <taxon>Chaetothyriales</taxon>
        <taxon>Trichomeriaceae</taxon>
        <taxon>Lithohypha</taxon>
    </lineage>
</organism>
<dbReference type="AlphaFoldDB" id="A0AAN7SVM2"/>
<sequence>MSHSGESRSKSQKGKSTPSSQRTINNNKSSSKPSTSCSDRRPAVSDPKPKKVIVRQASPKSEQAKLAGVLYDPKIGEGERRRKTAKELEPDFAEDILREMRASKERRNVGSKYPSSSDEEEGGSA</sequence>
<accession>A0AAN7SVM2</accession>
<protein>
    <submittedName>
        <fullName evidence="2">Uncharacterized protein</fullName>
    </submittedName>
</protein>
<name>A0AAN7SVM2_9EURO</name>
<keyword evidence="3" id="KW-1185">Reference proteome</keyword>
<dbReference type="Proteomes" id="UP001309876">
    <property type="component" value="Unassembled WGS sequence"/>
</dbReference>
<feature type="region of interest" description="Disordered" evidence="1">
    <location>
        <begin position="1"/>
        <end position="125"/>
    </location>
</feature>
<feature type="compositionally biased region" description="Low complexity" evidence="1">
    <location>
        <begin position="25"/>
        <end position="37"/>
    </location>
</feature>
<evidence type="ECO:0000313" key="2">
    <source>
        <dbReference type="EMBL" id="KAK5082785.1"/>
    </source>
</evidence>
<reference evidence="2 3" key="1">
    <citation type="submission" date="2023-08" db="EMBL/GenBank/DDBJ databases">
        <title>Black Yeasts Isolated from many extreme environments.</title>
        <authorList>
            <person name="Coleine C."/>
            <person name="Stajich J.E."/>
            <person name="Selbmann L."/>
        </authorList>
    </citation>
    <scope>NUCLEOTIDE SEQUENCE [LARGE SCALE GENOMIC DNA]</scope>
    <source>
        <strain evidence="2 3">CCFEE 5910</strain>
    </source>
</reference>
<comment type="caution">
    <text evidence="2">The sequence shown here is derived from an EMBL/GenBank/DDBJ whole genome shotgun (WGS) entry which is preliminary data.</text>
</comment>
<feature type="compositionally biased region" description="Basic and acidic residues" evidence="1">
    <location>
        <begin position="38"/>
        <end position="49"/>
    </location>
</feature>
<evidence type="ECO:0000313" key="3">
    <source>
        <dbReference type="Proteomes" id="UP001309876"/>
    </source>
</evidence>
<evidence type="ECO:0000256" key="1">
    <source>
        <dbReference type="SAM" id="MobiDB-lite"/>
    </source>
</evidence>
<gene>
    <name evidence="2" type="ORF">LTR05_006666</name>
</gene>
<dbReference type="EMBL" id="JAVRRJ010000007">
    <property type="protein sequence ID" value="KAK5082785.1"/>
    <property type="molecule type" value="Genomic_DNA"/>
</dbReference>